<evidence type="ECO:0000256" key="3">
    <source>
        <dbReference type="SAM" id="MobiDB-lite"/>
    </source>
</evidence>
<name>A0ABQ7GTG2_DUNSA</name>
<protein>
    <recommendedName>
        <fullName evidence="4">PDEase domain-containing protein</fullName>
    </recommendedName>
</protein>
<dbReference type="Gene3D" id="1.10.1300.10">
    <property type="entry name" value="3'5'-cyclic nucleotide phosphodiesterase, catalytic domain"/>
    <property type="match status" value="1"/>
</dbReference>
<evidence type="ECO:0000313" key="6">
    <source>
        <dbReference type="Proteomes" id="UP000815325"/>
    </source>
</evidence>
<reference evidence="5" key="1">
    <citation type="submission" date="2017-08" db="EMBL/GenBank/DDBJ databases">
        <authorList>
            <person name="Polle J.E."/>
            <person name="Barry K."/>
            <person name="Cushman J."/>
            <person name="Schmutz J."/>
            <person name="Tran D."/>
            <person name="Hathwaick L.T."/>
            <person name="Yim W.C."/>
            <person name="Jenkins J."/>
            <person name="Mckie-Krisberg Z.M."/>
            <person name="Prochnik S."/>
            <person name="Lindquist E."/>
            <person name="Dockter R.B."/>
            <person name="Adam C."/>
            <person name="Molina H."/>
            <person name="Bunkerborg J."/>
            <person name="Jin E."/>
            <person name="Buchheim M."/>
            <person name="Magnuson J."/>
        </authorList>
    </citation>
    <scope>NUCLEOTIDE SEQUENCE</scope>
    <source>
        <strain evidence="5">CCAP 19/18</strain>
    </source>
</reference>
<feature type="compositionally biased region" description="Basic and acidic residues" evidence="3">
    <location>
        <begin position="1"/>
        <end position="24"/>
    </location>
</feature>
<keyword evidence="2" id="KW-0378">Hydrolase</keyword>
<dbReference type="EMBL" id="MU069600">
    <property type="protein sequence ID" value="KAF5837868.1"/>
    <property type="molecule type" value="Genomic_DNA"/>
</dbReference>
<keyword evidence="6" id="KW-1185">Reference proteome</keyword>
<keyword evidence="1" id="KW-0479">Metal-binding</keyword>
<evidence type="ECO:0000313" key="5">
    <source>
        <dbReference type="EMBL" id="KAF5837868.1"/>
    </source>
</evidence>
<feature type="region of interest" description="Disordered" evidence="3">
    <location>
        <begin position="202"/>
        <end position="237"/>
    </location>
</feature>
<feature type="region of interest" description="Disordered" evidence="3">
    <location>
        <begin position="132"/>
        <end position="179"/>
    </location>
</feature>
<dbReference type="PANTHER" id="PTHR11347">
    <property type="entry name" value="CYCLIC NUCLEOTIDE PHOSPHODIESTERASE"/>
    <property type="match status" value="1"/>
</dbReference>
<dbReference type="Proteomes" id="UP000815325">
    <property type="component" value="Unassembled WGS sequence"/>
</dbReference>
<comment type="caution">
    <text evidence="5">The sequence shown here is derived from an EMBL/GenBank/DDBJ whole genome shotgun (WGS) entry which is preliminary data.</text>
</comment>
<feature type="compositionally biased region" description="Basic and acidic residues" evidence="3">
    <location>
        <begin position="34"/>
        <end position="44"/>
    </location>
</feature>
<dbReference type="Pfam" id="PF00233">
    <property type="entry name" value="PDEase_I"/>
    <property type="match status" value="1"/>
</dbReference>
<dbReference type="InterPro" id="IPR002073">
    <property type="entry name" value="PDEase_catalytic_dom"/>
</dbReference>
<sequence>MHEGDGGNLEHKGELEQTPAREQHTPAIPATPTREQHAPAREQQRSSIRFRGHIETCFSPRKASGKPVASMQGPHQTAGRHLQEEVLLYEPAFTQPDGSSTPLPTAKAPAFHWEQPRTARSLQASLDAAQEAPFKPGSTFSPLTPAPPRFAPSMPSLSTPAPGVSAQHSRQQAATPAAVQEPPLLSGAAHLPSFHLRQLLQEQQEEQQQHQQQQQQPPKMNLDPLSQANVDPRNGGTAAALIPDMQLLNTVWHLPVFEFSLHRLSNLAAQMLVTGQQFLAQAPLLEAFANTVILEAHAPQLPRHDARHAVLQLHFCWRVMRATGAHQYMDPMQQLALCLAALCSHINHPGLSATALEEMEHPMAVRYAALAAAGGTQRHFAAGAPTILQCHHCAVAVAFLGSPAHDVLHSMSRPEARTLQEAVCTIICSTDARQHFHLLAASAHAVPPNHQGLQSLQSSPTFSLSFCCQLARCAQLVRFFLPWDTAKHLQGLEEKEDRMQADLIAQHTSLTSKAAPTCPRARELALLDAHAAPSLQMLTWMVGDAAAASLRPLFESLHRNRAVLQALLQDSEAR</sequence>
<dbReference type="SUPFAM" id="SSF109604">
    <property type="entry name" value="HD-domain/PDEase-like"/>
    <property type="match status" value="1"/>
</dbReference>
<evidence type="ECO:0000259" key="4">
    <source>
        <dbReference type="PROSITE" id="PS51845"/>
    </source>
</evidence>
<feature type="domain" description="PDEase" evidence="4">
    <location>
        <begin position="229"/>
        <end position="571"/>
    </location>
</feature>
<dbReference type="InterPro" id="IPR036971">
    <property type="entry name" value="PDEase_catalytic_dom_sf"/>
</dbReference>
<evidence type="ECO:0000256" key="1">
    <source>
        <dbReference type="ARBA" id="ARBA00022723"/>
    </source>
</evidence>
<organism evidence="5 6">
    <name type="scientific">Dunaliella salina</name>
    <name type="common">Green alga</name>
    <name type="synonym">Protococcus salinus</name>
    <dbReference type="NCBI Taxonomy" id="3046"/>
    <lineage>
        <taxon>Eukaryota</taxon>
        <taxon>Viridiplantae</taxon>
        <taxon>Chlorophyta</taxon>
        <taxon>core chlorophytes</taxon>
        <taxon>Chlorophyceae</taxon>
        <taxon>CS clade</taxon>
        <taxon>Chlamydomonadales</taxon>
        <taxon>Dunaliellaceae</taxon>
        <taxon>Dunaliella</taxon>
    </lineage>
</organism>
<evidence type="ECO:0000256" key="2">
    <source>
        <dbReference type="ARBA" id="ARBA00022801"/>
    </source>
</evidence>
<dbReference type="PROSITE" id="PS51845">
    <property type="entry name" value="PDEASE_I_2"/>
    <property type="match status" value="1"/>
</dbReference>
<gene>
    <name evidence="5" type="ORF">DUNSADRAFT_3760</name>
</gene>
<proteinExistence type="predicted"/>
<accession>A0ABQ7GTG2</accession>
<feature type="region of interest" description="Disordered" evidence="3">
    <location>
        <begin position="1"/>
        <end position="49"/>
    </location>
</feature>